<feature type="compositionally biased region" description="Basic residues" evidence="1">
    <location>
        <begin position="346"/>
        <end position="355"/>
    </location>
</feature>
<protein>
    <submittedName>
        <fullName evidence="2">Uncharacterized protein</fullName>
    </submittedName>
</protein>
<evidence type="ECO:0000256" key="1">
    <source>
        <dbReference type="SAM" id="MobiDB-lite"/>
    </source>
</evidence>
<dbReference type="Proteomes" id="UP000828390">
    <property type="component" value="Unassembled WGS sequence"/>
</dbReference>
<dbReference type="EMBL" id="JAIWYP010000003">
    <property type="protein sequence ID" value="KAH3848893.1"/>
    <property type="molecule type" value="Genomic_DNA"/>
</dbReference>
<dbReference type="AlphaFoldDB" id="A0A9D4QZU2"/>
<comment type="caution">
    <text evidence="2">The sequence shown here is derived from an EMBL/GenBank/DDBJ whole genome shotgun (WGS) entry which is preliminary data.</text>
</comment>
<name>A0A9D4QZU2_DREPO</name>
<feature type="compositionally biased region" description="Low complexity" evidence="1">
    <location>
        <begin position="239"/>
        <end position="255"/>
    </location>
</feature>
<sequence>MKKSQKHRTKMFFRDILQETKPRVDCKQFKTVTGSPILYTKIKKPRGIYYPLVKRHLNKPKPKQNLRHVCVVYSKTYGREMYGNIDIWPDDELAKEKLLEKLKTLNAIDDDFENEDDVGIDIPRAIEDMSDNKTEQSPENCIKAKSQSDCRHVTIVITDTSEDQHSSTSGDSPFHPVEERPGSPSGTEGSWPLKRSQSIDSRDNPFLPGGNLSKEADEILSKAKIIRDTFILTDAEVASGGTTSDSSTRSPPKTKNVQAHSPSSPTKGNARSKTALNGNNYFSNNSTTPVCETMAQNEVSKTESSVVQNASSSPSKTRTNENGQLDSEKTLTPRSVGTPEEEPEKKKHNKCCAVM</sequence>
<reference evidence="2" key="2">
    <citation type="submission" date="2020-11" db="EMBL/GenBank/DDBJ databases">
        <authorList>
            <person name="McCartney M.A."/>
            <person name="Auch B."/>
            <person name="Kono T."/>
            <person name="Mallez S."/>
            <person name="Becker A."/>
            <person name="Gohl D.M."/>
            <person name="Silverstein K.A.T."/>
            <person name="Koren S."/>
            <person name="Bechman K.B."/>
            <person name="Herman A."/>
            <person name="Abrahante J.E."/>
            <person name="Garbe J."/>
        </authorList>
    </citation>
    <scope>NUCLEOTIDE SEQUENCE</scope>
    <source>
        <strain evidence="2">Duluth1</strain>
        <tissue evidence="2">Whole animal</tissue>
    </source>
</reference>
<keyword evidence="3" id="KW-1185">Reference proteome</keyword>
<feature type="compositionally biased region" description="Low complexity" evidence="1">
    <location>
        <begin position="304"/>
        <end position="315"/>
    </location>
</feature>
<proteinExistence type="predicted"/>
<feature type="compositionally biased region" description="Polar residues" evidence="1">
    <location>
        <begin position="316"/>
        <end position="325"/>
    </location>
</feature>
<dbReference type="OrthoDB" id="6618101at2759"/>
<feature type="region of interest" description="Disordered" evidence="1">
    <location>
        <begin position="238"/>
        <end position="355"/>
    </location>
</feature>
<organism evidence="2 3">
    <name type="scientific">Dreissena polymorpha</name>
    <name type="common">Zebra mussel</name>
    <name type="synonym">Mytilus polymorpha</name>
    <dbReference type="NCBI Taxonomy" id="45954"/>
    <lineage>
        <taxon>Eukaryota</taxon>
        <taxon>Metazoa</taxon>
        <taxon>Spiralia</taxon>
        <taxon>Lophotrochozoa</taxon>
        <taxon>Mollusca</taxon>
        <taxon>Bivalvia</taxon>
        <taxon>Autobranchia</taxon>
        <taxon>Heteroconchia</taxon>
        <taxon>Euheterodonta</taxon>
        <taxon>Imparidentia</taxon>
        <taxon>Neoheterodontei</taxon>
        <taxon>Myida</taxon>
        <taxon>Dreissenoidea</taxon>
        <taxon>Dreissenidae</taxon>
        <taxon>Dreissena</taxon>
    </lineage>
</organism>
<gene>
    <name evidence="2" type="ORF">DPMN_091276</name>
</gene>
<accession>A0A9D4QZU2</accession>
<feature type="compositionally biased region" description="Polar residues" evidence="1">
    <location>
        <begin position="256"/>
        <end position="303"/>
    </location>
</feature>
<evidence type="ECO:0000313" key="2">
    <source>
        <dbReference type="EMBL" id="KAH3848893.1"/>
    </source>
</evidence>
<evidence type="ECO:0000313" key="3">
    <source>
        <dbReference type="Proteomes" id="UP000828390"/>
    </source>
</evidence>
<reference evidence="2" key="1">
    <citation type="journal article" date="2019" name="bioRxiv">
        <title>The Genome of the Zebra Mussel, Dreissena polymorpha: A Resource for Invasive Species Research.</title>
        <authorList>
            <person name="McCartney M.A."/>
            <person name="Auch B."/>
            <person name="Kono T."/>
            <person name="Mallez S."/>
            <person name="Zhang Y."/>
            <person name="Obille A."/>
            <person name="Becker A."/>
            <person name="Abrahante J.E."/>
            <person name="Garbe J."/>
            <person name="Badalamenti J.P."/>
            <person name="Herman A."/>
            <person name="Mangelson H."/>
            <person name="Liachko I."/>
            <person name="Sullivan S."/>
            <person name="Sone E.D."/>
            <person name="Koren S."/>
            <person name="Silverstein K.A.T."/>
            <person name="Beckman K.B."/>
            <person name="Gohl D.M."/>
        </authorList>
    </citation>
    <scope>NUCLEOTIDE SEQUENCE</scope>
    <source>
        <strain evidence="2">Duluth1</strain>
        <tissue evidence="2">Whole animal</tissue>
    </source>
</reference>
<feature type="region of interest" description="Disordered" evidence="1">
    <location>
        <begin position="158"/>
        <end position="211"/>
    </location>
</feature>